<name>A0A0F4GNS7_9PEZI</name>
<evidence type="ECO:0000313" key="3">
    <source>
        <dbReference type="Proteomes" id="UP000033647"/>
    </source>
</evidence>
<protein>
    <submittedName>
        <fullName evidence="2">Uncharacterized protein</fullName>
    </submittedName>
</protein>
<evidence type="ECO:0000256" key="1">
    <source>
        <dbReference type="SAM" id="SignalP"/>
    </source>
</evidence>
<accession>A0A0F4GNS7</accession>
<organism evidence="2 3">
    <name type="scientific">Zymoseptoria brevis</name>
    <dbReference type="NCBI Taxonomy" id="1047168"/>
    <lineage>
        <taxon>Eukaryota</taxon>
        <taxon>Fungi</taxon>
        <taxon>Dikarya</taxon>
        <taxon>Ascomycota</taxon>
        <taxon>Pezizomycotina</taxon>
        <taxon>Dothideomycetes</taxon>
        <taxon>Dothideomycetidae</taxon>
        <taxon>Mycosphaerellales</taxon>
        <taxon>Mycosphaerellaceae</taxon>
        <taxon>Zymoseptoria</taxon>
    </lineage>
</organism>
<evidence type="ECO:0000313" key="2">
    <source>
        <dbReference type="EMBL" id="KJX97860.1"/>
    </source>
</evidence>
<sequence>MRLMQGVLLLGAVALGNPVAEIQERQAPAASACSTLAGRCTRVASLQSSASAFCSSLGFGTLINTVKTTVVDANQHCDYNHRDNNFYRSNQHKYHHIF</sequence>
<dbReference type="Proteomes" id="UP000033647">
    <property type="component" value="Unassembled WGS sequence"/>
</dbReference>
<keyword evidence="1" id="KW-0732">Signal</keyword>
<reference evidence="2 3" key="1">
    <citation type="submission" date="2015-03" db="EMBL/GenBank/DDBJ databases">
        <title>RNA-seq based gene annotation and comparative genomics of four Zymoseptoria species reveal species-specific pathogenicity related genes and transposable element activity.</title>
        <authorList>
            <person name="Grandaubert J."/>
            <person name="Bhattacharyya A."/>
            <person name="Stukenbrock E.H."/>
        </authorList>
    </citation>
    <scope>NUCLEOTIDE SEQUENCE [LARGE SCALE GENOMIC DNA]</scope>
    <source>
        <strain evidence="2 3">Zb18110</strain>
    </source>
</reference>
<comment type="caution">
    <text evidence="2">The sequence shown here is derived from an EMBL/GenBank/DDBJ whole genome shotgun (WGS) entry which is preliminary data.</text>
</comment>
<dbReference type="EMBL" id="LAFY01000447">
    <property type="protein sequence ID" value="KJX97860.1"/>
    <property type="molecule type" value="Genomic_DNA"/>
</dbReference>
<dbReference type="AlphaFoldDB" id="A0A0F4GNS7"/>
<gene>
    <name evidence="2" type="ORF">TI39_contig455g00012</name>
</gene>
<feature type="chain" id="PRO_5002468861" evidence="1">
    <location>
        <begin position="17"/>
        <end position="98"/>
    </location>
</feature>
<feature type="signal peptide" evidence="1">
    <location>
        <begin position="1"/>
        <end position="16"/>
    </location>
</feature>
<proteinExistence type="predicted"/>
<keyword evidence="3" id="KW-1185">Reference proteome</keyword>